<dbReference type="Gene3D" id="1.25.10.10">
    <property type="entry name" value="Leucine-rich Repeat Variant"/>
    <property type="match status" value="3"/>
</dbReference>
<dbReference type="InterPro" id="IPR000225">
    <property type="entry name" value="Armadillo"/>
</dbReference>
<keyword evidence="3" id="KW-1185">Reference proteome</keyword>
<dbReference type="AlphaFoldDB" id="A0A250WZP3"/>
<organism evidence="2 3">
    <name type="scientific">Chlamydomonas eustigma</name>
    <dbReference type="NCBI Taxonomy" id="1157962"/>
    <lineage>
        <taxon>Eukaryota</taxon>
        <taxon>Viridiplantae</taxon>
        <taxon>Chlorophyta</taxon>
        <taxon>core chlorophytes</taxon>
        <taxon>Chlorophyceae</taxon>
        <taxon>CS clade</taxon>
        <taxon>Chlamydomonadales</taxon>
        <taxon>Chlamydomonadaceae</taxon>
        <taxon>Chlamydomonas</taxon>
    </lineage>
</organism>
<dbReference type="PANTHER" id="PTHR46270:SF2">
    <property type="entry name" value="TIR DOMAIN-CONTAINING PROTEIN"/>
    <property type="match status" value="1"/>
</dbReference>
<reference evidence="2 3" key="1">
    <citation type="submission" date="2017-08" db="EMBL/GenBank/DDBJ databases">
        <title>Acidophilic green algal genome provides insights into adaptation to an acidic environment.</title>
        <authorList>
            <person name="Hirooka S."/>
            <person name="Hirose Y."/>
            <person name="Kanesaki Y."/>
            <person name="Higuchi S."/>
            <person name="Fujiwara T."/>
            <person name="Onuma R."/>
            <person name="Era A."/>
            <person name="Ohbayashi R."/>
            <person name="Uzuka A."/>
            <person name="Nozaki H."/>
            <person name="Yoshikawa H."/>
            <person name="Miyagishima S.Y."/>
        </authorList>
    </citation>
    <scope>NUCLEOTIDE SEQUENCE [LARGE SCALE GENOMIC DNA]</scope>
    <source>
        <strain evidence="2 3">NIES-2499</strain>
    </source>
</reference>
<name>A0A250WZP3_9CHLO</name>
<dbReference type="EMBL" id="BEGY01000016">
    <property type="protein sequence ID" value="GAX76301.1"/>
    <property type="molecule type" value="Genomic_DNA"/>
</dbReference>
<protein>
    <recommendedName>
        <fullName evidence="4">Armadillo repeat-containing domain-containing protein</fullName>
    </recommendedName>
</protein>
<accession>A0A250WZP3</accession>
<dbReference type="SMART" id="SM00185">
    <property type="entry name" value="ARM"/>
    <property type="match status" value="4"/>
</dbReference>
<sequence>MLIREMLSRRNCTQSLQPSNLEIALFLRIPVAKQPYVRNRSTNSSRHDSSTSALHEHQISIDHDISSRLLVQARVLAPKSTSLDGVAALDMHLQTLRSFFNADGNLKEAFLSDAVAAAGAIREMVSFAVNTKATGLRGLQSSIVGSGAVEALIQIARRGEPIAYEALQILSYRNTVACDQIIASGVVDTISIDLPSSGLPLQSAMCFLLTALAAFSDSTHTAIVASGLVPQLVALCRPSNRASAADAGDRHARSQVENRAAAVLRNLAHNPKHHMLLVQAGAVDAFLEIMKQASDPVLRINAAVAVACLVGHEENHQRLQIDSSLVEEMLEVLDASCQGIMCHGTFWTVWKLCQGLANLTINDRNKELISQRGGVDLLGEVLFGKHHNNEATQRYALSAIWNLAFHDSARKQIVEFPGLVDAIRNILATTESPKTKEVAKGALWTLGLERDVKTLTGSATGAGYSSEDSLVGTVQATAHVMLSYEWGCQQSVLLIKSELQKAGENNHFLSQQRNRDCRWHKLV</sequence>
<dbReference type="SUPFAM" id="SSF48371">
    <property type="entry name" value="ARM repeat"/>
    <property type="match status" value="1"/>
</dbReference>
<dbReference type="InterPro" id="IPR011989">
    <property type="entry name" value="ARM-like"/>
</dbReference>
<dbReference type="OrthoDB" id="524487at2759"/>
<evidence type="ECO:0000313" key="2">
    <source>
        <dbReference type="EMBL" id="GAX76301.1"/>
    </source>
</evidence>
<evidence type="ECO:0000256" key="1">
    <source>
        <dbReference type="PROSITE-ProRule" id="PRU00259"/>
    </source>
</evidence>
<dbReference type="PANTHER" id="PTHR46270">
    <property type="entry name" value="ARMADILLO-TYPE FOLD-RELATED"/>
    <property type="match status" value="1"/>
</dbReference>
<dbReference type="STRING" id="1157962.A0A250WZP3"/>
<comment type="caution">
    <text evidence="2">The sequence shown here is derived from an EMBL/GenBank/DDBJ whole genome shotgun (WGS) entry which is preliminary data.</text>
</comment>
<evidence type="ECO:0008006" key="4">
    <source>
        <dbReference type="Google" id="ProtNLM"/>
    </source>
</evidence>
<evidence type="ECO:0000313" key="3">
    <source>
        <dbReference type="Proteomes" id="UP000232323"/>
    </source>
</evidence>
<gene>
    <name evidence="2" type="ORF">CEUSTIGMA_g3746.t1</name>
</gene>
<dbReference type="PROSITE" id="PS50176">
    <property type="entry name" value="ARM_REPEAT"/>
    <property type="match status" value="1"/>
</dbReference>
<feature type="repeat" description="ARM" evidence="1">
    <location>
        <begin position="227"/>
        <end position="282"/>
    </location>
</feature>
<dbReference type="Proteomes" id="UP000232323">
    <property type="component" value="Unassembled WGS sequence"/>
</dbReference>
<dbReference type="InterPro" id="IPR016024">
    <property type="entry name" value="ARM-type_fold"/>
</dbReference>
<proteinExistence type="predicted"/>